<dbReference type="AlphaFoldDB" id="A0A1G7X5Z4"/>
<sequence length="74" mass="8222">MIEVKLQPACSHIMYFGAVKGGRFSFSLQDDALIGRLSSSEFAAFLKDNNLVTYHDALKSYESGEIVGRFETLT</sequence>
<dbReference type="OrthoDB" id="2680213at2"/>
<dbReference type="Proteomes" id="UP000198956">
    <property type="component" value="Unassembled WGS sequence"/>
</dbReference>
<dbReference type="EMBL" id="FNDE01000003">
    <property type="protein sequence ID" value="SDG79563.1"/>
    <property type="molecule type" value="Genomic_DNA"/>
</dbReference>
<keyword evidence="4" id="KW-1185">Reference proteome</keyword>
<protein>
    <submittedName>
        <fullName evidence="2">Uncharacterized protein</fullName>
    </submittedName>
</protein>
<organism evidence="2 3">
    <name type="scientific">Aneurinibacillus thermoaerophilus</name>
    <dbReference type="NCBI Taxonomy" id="143495"/>
    <lineage>
        <taxon>Bacteria</taxon>
        <taxon>Bacillati</taxon>
        <taxon>Bacillota</taxon>
        <taxon>Bacilli</taxon>
        <taxon>Bacillales</taxon>
        <taxon>Paenibacillaceae</taxon>
        <taxon>Aneurinibacillus group</taxon>
        <taxon>Aneurinibacillus</taxon>
    </lineage>
</organism>
<evidence type="ECO:0000313" key="2">
    <source>
        <dbReference type="EMBL" id="SDG79563.1"/>
    </source>
</evidence>
<evidence type="ECO:0000313" key="1">
    <source>
        <dbReference type="EMBL" id="QYY44231.1"/>
    </source>
</evidence>
<dbReference type="RefSeq" id="WP_057898946.1">
    <property type="nucleotide sequence ID" value="NZ_CP080764.1"/>
</dbReference>
<evidence type="ECO:0000313" key="4">
    <source>
        <dbReference type="Proteomes" id="UP000826616"/>
    </source>
</evidence>
<dbReference type="EMBL" id="CP080764">
    <property type="protein sequence ID" value="QYY44231.1"/>
    <property type="molecule type" value="Genomic_DNA"/>
</dbReference>
<dbReference type="Proteomes" id="UP000826616">
    <property type="component" value="Chromosome"/>
</dbReference>
<evidence type="ECO:0000313" key="3">
    <source>
        <dbReference type="Proteomes" id="UP000198956"/>
    </source>
</evidence>
<dbReference type="GeneID" id="97141440"/>
<reference evidence="1 4" key="2">
    <citation type="submission" date="2021-08" db="EMBL/GenBank/DDBJ databases">
        <title>Complete genome sequence of the strain Aneurinibacillus thermoaerophilus CCM 8960.</title>
        <authorList>
            <person name="Musilova J."/>
            <person name="Kourilova X."/>
            <person name="Pernicova I."/>
            <person name="Bezdicek M."/>
            <person name="Lengerova M."/>
            <person name="Obruca S."/>
            <person name="Sedlar K."/>
        </authorList>
    </citation>
    <scope>NUCLEOTIDE SEQUENCE [LARGE SCALE GENOMIC DNA]</scope>
    <source>
        <strain evidence="1 4">CCM 8960</strain>
    </source>
</reference>
<reference evidence="2 3" key="1">
    <citation type="submission" date="2016-10" db="EMBL/GenBank/DDBJ databases">
        <authorList>
            <person name="de Groot N.N."/>
        </authorList>
    </citation>
    <scope>NUCLEOTIDE SEQUENCE [LARGE SCALE GENOMIC DNA]</scope>
    <source>
        <strain evidence="2 3">L 420-91</strain>
    </source>
</reference>
<accession>A0A1G7X5Z4</accession>
<name>A0A1G7X5Z4_ANETH</name>
<gene>
    <name evidence="1" type="ORF">K3F53_08660</name>
    <name evidence="2" type="ORF">SAMN04489735_100318</name>
</gene>
<proteinExistence type="predicted"/>